<feature type="chain" id="PRO_5038989632" description="Copper chaperone PCu(A)C" evidence="2">
    <location>
        <begin position="28"/>
        <end position="225"/>
    </location>
</feature>
<evidence type="ECO:0000313" key="3">
    <source>
        <dbReference type="EMBL" id="THJ66720.1"/>
    </source>
</evidence>
<evidence type="ECO:0000313" key="4">
    <source>
        <dbReference type="Proteomes" id="UP000305233"/>
    </source>
</evidence>
<feature type="region of interest" description="Disordered" evidence="1">
    <location>
        <begin position="127"/>
        <end position="163"/>
    </location>
</feature>
<evidence type="ECO:0000256" key="1">
    <source>
        <dbReference type="SAM" id="MobiDB-lite"/>
    </source>
</evidence>
<feature type="region of interest" description="Disordered" evidence="1">
    <location>
        <begin position="37"/>
        <end position="71"/>
    </location>
</feature>
<evidence type="ECO:0008006" key="5">
    <source>
        <dbReference type="Google" id="ProtNLM"/>
    </source>
</evidence>
<gene>
    <name evidence="3" type="ORF">E8P82_07190</name>
</gene>
<sequence length="225" mass="22735">MILLTAPHHGRRAAVLIATLSAGLALAGCGATEEDPLGVNSAGEDSPAVAAGTAGEGDSSSADPIGLAQGEDPLGIGLDGAALCGVQPKDSRLHYTVMLHNPTLESFTFGEMTLGDPEELVILSSQAQTANREGHHHGGTAKGGHDAHAAVPTPTASPEPIGPPVDAEGYVFEPDAHVNIIVTVELAEGAPHGSAENIVVAFSSPERDYAVAHPLKIDVDAVSCA</sequence>
<keyword evidence="2" id="KW-0732">Signal</keyword>
<dbReference type="AlphaFoldDB" id="A0A4S5E5K4"/>
<dbReference type="Proteomes" id="UP000305233">
    <property type="component" value="Unassembled WGS sequence"/>
</dbReference>
<reference evidence="3 4" key="1">
    <citation type="submission" date="2019-04" db="EMBL/GenBank/DDBJ databases">
        <authorList>
            <person name="Liu Q."/>
            <person name="Xin Y.-H."/>
        </authorList>
    </citation>
    <scope>NUCLEOTIDE SEQUENCE [LARGE SCALE GENOMIC DNA]</scope>
    <source>
        <strain evidence="3 4">AM23</strain>
    </source>
</reference>
<accession>A0A4S5E5K4</accession>
<dbReference type="OrthoDB" id="4944458at2"/>
<keyword evidence="4" id="KW-1185">Reference proteome</keyword>
<feature type="signal peptide" evidence="2">
    <location>
        <begin position="1"/>
        <end position="27"/>
    </location>
</feature>
<evidence type="ECO:0000256" key="2">
    <source>
        <dbReference type="SAM" id="SignalP"/>
    </source>
</evidence>
<name>A0A4S5E5K4_9MICC</name>
<organism evidence="3 4">
    <name type="scientific">Arthrobacter echini</name>
    <dbReference type="NCBI Taxonomy" id="1529066"/>
    <lineage>
        <taxon>Bacteria</taxon>
        <taxon>Bacillati</taxon>
        <taxon>Actinomycetota</taxon>
        <taxon>Actinomycetes</taxon>
        <taxon>Micrococcales</taxon>
        <taxon>Micrococcaceae</taxon>
        <taxon>Arthrobacter</taxon>
    </lineage>
</organism>
<dbReference type="EMBL" id="SSWH01000005">
    <property type="protein sequence ID" value="THJ66720.1"/>
    <property type="molecule type" value="Genomic_DNA"/>
</dbReference>
<dbReference type="RefSeq" id="WP_136453822.1">
    <property type="nucleotide sequence ID" value="NZ_SSWH01000005.1"/>
</dbReference>
<comment type="caution">
    <text evidence="3">The sequence shown here is derived from an EMBL/GenBank/DDBJ whole genome shotgun (WGS) entry which is preliminary data.</text>
</comment>
<proteinExistence type="predicted"/>
<protein>
    <recommendedName>
        <fullName evidence="5">Copper chaperone PCu(A)C</fullName>
    </recommendedName>
</protein>